<keyword evidence="10" id="KW-0812">Transmembrane</keyword>
<dbReference type="InterPro" id="IPR005467">
    <property type="entry name" value="His_kinase_dom"/>
</dbReference>
<keyword evidence="4 8" id="KW-0597">Phosphoprotein</keyword>
<dbReference type="CDD" id="cd00082">
    <property type="entry name" value="HisKA"/>
    <property type="match status" value="1"/>
</dbReference>
<dbReference type="InterPro" id="IPR013655">
    <property type="entry name" value="PAS_fold_3"/>
</dbReference>
<dbReference type="Gene3D" id="3.30.565.10">
    <property type="entry name" value="Histidine kinase-like ATPase, C-terminal domain"/>
    <property type="match status" value="1"/>
</dbReference>
<dbReference type="PROSITE" id="PS50109">
    <property type="entry name" value="HIS_KIN"/>
    <property type="match status" value="1"/>
</dbReference>
<sequence length="843" mass="89812">MTRGASGRTLRRGLVLAAIVAVVLPLLVVTVALAGFADVRQAQGKAISVLTAQQFQQDADMMHDAIHADVLAAAVNSRTGGEAGPTLDQRVDAHVAQLRTDLTKLEGFDLPPGLAADVRQLRPRLESYADEAAALADLALRSPATARARLGEFEADFRALEQPQASLTSRLAEAAGAETEAADSRQTQAVFWTAAAATGMLLAMLVLAYFLHRLGVGNEALLLRLREHSERLARSNDELRSAQQMARVGSWRWEAASGASEWSEELYRILGLQPNMAGDHAELFAGRVHPDDLRQVERERRAAADSGGDIRSEYRIVRPDGVVREVVGLGTAVRDEQGAVVRLVGTIQDVTEQRALERMKDEFVAVISHELRTPLTSIRGALGLIAGGAAGALPAKAQRMADIALHSSQRLVRLVNDILDVEKMAAGKLELDLDLVPAAELVDGAIEEMRAMADLADVTIAALPMDAVVLADRDRVAQVLTNLLSNAVKFSPPGGAVLVSAGPSDTSGMAQFMITDQGAGIPADQLEKVFDRFTQADGTDTRAKGGTGLGLPICRGIVDLHGGTIRATSDPGRGTTFTFTLPMAPHSGDHAASGPLPVGAVLICDDDPDVVEVLAAMLEAHGYSTLRAHSGAEALTLAVDQAPSLVLMDLRMPGMSGWETIAGLRANPATAEIPIIILSALAPDDMDVPAASSWLTKPVDQHDLLASLRRALGADQTTSVLVVEDDEELGEVLRTFFIDHGVRARVAHTGAQALSMCREVRPDILVLDLGLPDIDGYAVVEAMRQDERLRSLPLLVYTGSLLTASDRHRLVLGETRFATKAGESSTEFAAQMISLLRKVTSRP</sequence>
<evidence type="ECO:0000256" key="6">
    <source>
        <dbReference type="ARBA" id="ARBA00022777"/>
    </source>
</evidence>
<dbReference type="InterPro" id="IPR004358">
    <property type="entry name" value="Sig_transdc_His_kin-like_C"/>
</dbReference>
<dbReference type="InterPro" id="IPR011006">
    <property type="entry name" value="CheY-like_superfamily"/>
</dbReference>
<dbReference type="Pfam" id="PF00072">
    <property type="entry name" value="Response_reg"/>
    <property type="match status" value="2"/>
</dbReference>
<keyword evidence="5" id="KW-0808">Transferase</keyword>
<keyword evidence="9" id="KW-0175">Coiled coil</keyword>
<gene>
    <name evidence="14" type="ORF">ACFQ2V_04100</name>
</gene>
<protein>
    <recommendedName>
        <fullName evidence="3">histidine kinase</fullName>
        <ecNumber evidence="3">2.7.13.3</ecNumber>
    </recommendedName>
</protein>
<evidence type="ECO:0000256" key="2">
    <source>
        <dbReference type="ARBA" id="ARBA00004236"/>
    </source>
</evidence>
<comment type="catalytic activity">
    <reaction evidence="1">
        <text>ATP + protein L-histidine = ADP + protein N-phospho-L-histidine.</text>
        <dbReference type="EC" id="2.7.13.3"/>
    </reaction>
</comment>
<dbReference type="SMART" id="SM00448">
    <property type="entry name" value="REC"/>
    <property type="match status" value="2"/>
</dbReference>
<dbReference type="Gene3D" id="2.10.70.100">
    <property type="match status" value="1"/>
</dbReference>
<evidence type="ECO:0000256" key="3">
    <source>
        <dbReference type="ARBA" id="ARBA00012438"/>
    </source>
</evidence>
<dbReference type="InterPro" id="IPR003661">
    <property type="entry name" value="HisK_dim/P_dom"/>
</dbReference>
<evidence type="ECO:0000256" key="5">
    <source>
        <dbReference type="ARBA" id="ARBA00022679"/>
    </source>
</evidence>
<dbReference type="EC" id="2.7.13.3" evidence="3"/>
<dbReference type="PRINTS" id="PR00344">
    <property type="entry name" value="BCTRLSENSOR"/>
</dbReference>
<dbReference type="PROSITE" id="PS50113">
    <property type="entry name" value="PAC"/>
    <property type="match status" value="1"/>
</dbReference>
<dbReference type="InterPro" id="IPR003594">
    <property type="entry name" value="HATPase_dom"/>
</dbReference>
<evidence type="ECO:0000256" key="8">
    <source>
        <dbReference type="PROSITE-ProRule" id="PRU00169"/>
    </source>
</evidence>
<keyword evidence="10" id="KW-1133">Transmembrane helix</keyword>
<proteinExistence type="predicted"/>
<keyword evidence="10" id="KW-0472">Membrane</keyword>
<evidence type="ECO:0000259" key="11">
    <source>
        <dbReference type="PROSITE" id="PS50109"/>
    </source>
</evidence>
<dbReference type="CDD" id="cd00130">
    <property type="entry name" value="PAS"/>
    <property type="match status" value="1"/>
</dbReference>
<evidence type="ECO:0000256" key="7">
    <source>
        <dbReference type="ARBA" id="ARBA00023012"/>
    </source>
</evidence>
<feature type="domain" description="Response regulatory" evidence="12">
    <location>
        <begin position="719"/>
        <end position="835"/>
    </location>
</feature>
<dbReference type="SUPFAM" id="SSF52172">
    <property type="entry name" value="CheY-like"/>
    <property type="match status" value="2"/>
</dbReference>
<evidence type="ECO:0000256" key="10">
    <source>
        <dbReference type="SAM" id="Phobius"/>
    </source>
</evidence>
<dbReference type="SMART" id="SM00086">
    <property type="entry name" value="PAC"/>
    <property type="match status" value="1"/>
</dbReference>
<dbReference type="PANTHER" id="PTHR43047:SF72">
    <property type="entry name" value="OSMOSENSING HISTIDINE PROTEIN KINASE SLN1"/>
    <property type="match status" value="1"/>
</dbReference>
<dbReference type="Gene3D" id="3.30.450.20">
    <property type="entry name" value="PAS domain"/>
    <property type="match status" value="1"/>
</dbReference>
<dbReference type="SUPFAM" id="SSF55785">
    <property type="entry name" value="PYP-like sensor domain (PAS domain)"/>
    <property type="match status" value="1"/>
</dbReference>
<dbReference type="CDD" id="cd16922">
    <property type="entry name" value="HATPase_EvgS-ArcB-TorS-like"/>
    <property type="match status" value="1"/>
</dbReference>
<dbReference type="PROSITE" id="PS50110">
    <property type="entry name" value="RESPONSE_REGULATORY"/>
    <property type="match status" value="2"/>
</dbReference>
<dbReference type="InterPro" id="IPR036890">
    <property type="entry name" value="HATPase_C_sf"/>
</dbReference>
<evidence type="ECO:0000313" key="14">
    <source>
        <dbReference type="EMBL" id="MFD1053479.1"/>
    </source>
</evidence>
<evidence type="ECO:0000259" key="13">
    <source>
        <dbReference type="PROSITE" id="PS50113"/>
    </source>
</evidence>
<dbReference type="NCBIfam" id="TIGR00229">
    <property type="entry name" value="sensory_box"/>
    <property type="match status" value="1"/>
</dbReference>
<dbReference type="PANTHER" id="PTHR43047">
    <property type="entry name" value="TWO-COMPONENT HISTIDINE PROTEIN KINASE"/>
    <property type="match status" value="1"/>
</dbReference>
<feature type="transmembrane region" description="Helical" evidence="10">
    <location>
        <begin position="189"/>
        <end position="211"/>
    </location>
</feature>
<feature type="modified residue" description="4-aspartylphosphate" evidence="8">
    <location>
        <position position="768"/>
    </location>
</feature>
<dbReference type="SUPFAM" id="SSF55874">
    <property type="entry name" value="ATPase domain of HSP90 chaperone/DNA topoisomerase II/histidine kinase"/>
    <property type="match status" value="1"/>
</dbReference>
<dbReference type="InterPro" id="IPR000700">
    <property type="entry name" value="PAS-assoc_C"/>
</dbReference>
<evidence type="ECO:0000256" key="1">
    <source>
        <dbReference type="ARBA" id="ARBA00000085"/>
    </source>
</evidence>
<dbReference type="Pfam" id="PF02518">
    <property type="entry name" value="HATPase_c"/>
    <property type="match status" value="1"/>
</dbReference>
<feature type="domain" description="Response regulatory" evidence="12">
    <location>
        <begin position="600"/>
        <end position="712"/>
    </location>
</feature>
<feature type="domain" description="PAC" evidence="13">
    <location>
        <begin position="310"/>
        <end position="362"/>
    </location>
</feature>
<comment type="subcellular location">
    <subcellularLocation>
        <location evidence="2">Cell membrane</location>
    </subcellularLocation>
</comment>
<keyword evidence="6" id="KW-0418">Kinase</keyword>
<keyword evidence="15" id="KW-1185">Reference proteome</keyword>
<dbReference type="InterPro" id="IPR000014">
    <property type="entry name" value="PAS"/>
</dbReference>
<comment type="caution">
    <text evidence="14">The sequence shown here is derived from an EMBL/GenBank/DDBJ whole genome shotgun (WGS) entry which is preliminary data.</text>
</comment>
<evidence type="ECO:0000256" key="9">
    <source>
        <dbReference type="SAM" id="Coils"/>
    </source>
</evidence>
<organism evidence="14 15">
    <name type="scientific">Terrabacter terrigena</name>
    <dbReference type="NCBI Taxonomy" id="574718"/>
    <lineage>
        <taxon>Bacteria</taxon>
        <taxon>Bacillati</taxon>
        <taxon>Actinomycetota</taxon>
        <taxon>Actinomycetes</taxon>
        <taxon>Micrococcales</taxon>
        <taxon>Intrasporangiaceae</taxon>
        <taxon>Terrabacter</taxon>
    </lineage>
</organism>
<dbReference type="Pfam" id="PF00512">
    <property type="entry name" value="HisKA"/>
    <property type="match status" value="1"/>
</dbReference>
<dbReference type="SUPFAM" id="SSF47384">
    <property type="entry name" value="Homodimeric domain of signal transducing histidine kinase"/>
    <property type="match status" value="1"/>
</dbReference>
<dbReference type="Gene3D" id="3.40.50.2300">
    <property type="match status" value="2"/>
</dbReference>
<dbReference type="Pfam" id="PF08447">
    <property type="entry name" value="PAS_3"/>
    <property type="match status" value="1"/>
</dbReference>
<keyword evidence="7" id="KW-0902">Two-component regulatory system</keyword>
<feature type="modified residue" description="4-aspartylphosphate" evidence="8">
    <location>
        <position position="649"/>
    </location>
</feature>
<accession>A0ABW3MVM0</accession>
<dbReference type="SMART" id="SM00388">
    <property type="entry name" value="HisKA"/>
    <property type="match status" value="1"/>
</dbReference>
<evidence type="ECO:0000313" key="15">
    <source>
        <dbReference type="Proteomes" id="UP001597046"/>
    </source>
</evidence>
<dbReference type="InterPro" id="IPR036097">
    <property type="entry name" value="HisK_dim/P_sf"/>
</dbReference>
<feature type="domain" description="Histidine kinase" evidence="11">
    <location>
        <begin position="366"/>
        <end position="585"/>
    </location>
</feature>
<dbReference type="Gene3D" id="1.10.287.130">
    <property type="match status" value="1"/>
</dbReference>
<dbReference type="SMART" id="SM00387">
    <property type="entry name" value="HATPase_c"/>
    <property type="match status" value="1"/>
</dbReference>
<dbReference type="EMBL" id="JBHTKH010000001">
    <property type="protein sequence ID" value="MFD1053479.1"/>
    <property type="molecule type" value="Genomic_DNA"/>
</dbReference>
<name>A0ABW3MVM0_9MICO</name>
<dbReference type="RefSeq" id="WP_386050953.1">
    <property type="nucleotide sequence ID" value="NZ_JBHTKH010000001.1"/>
</dbReference>
<dbReference type="Proteomes" id="UP001597046">
    <property type="component" value="Unassembled WGS sequence"/>
</dbReference>
<dbReference type="InterPro" id="IPR035965">
    <property type="entry name" value="PAS-like_dom_sf"/>
</dbReference>
<evidence type="ECO:0000256" key="4">
    <source>
        <dbReference type="ARBA" id="ARBA00022553"/>
    </source>
</evidence>
<reference evidence="15" key="1">
    <citation type="journal article" date="2019" name="Int. J. Syst. Evol. Microbiol.">
        <title>The Global Catalogue of Microorganisms (GCM) 10K type strain sequencing project: providing services to taxonomists for standard genome sequencing and annotation.</title>
        <authorList>
            <consortium name="The Broad Institute Genomics Platform"/>
            <consortium name="The Broad Institute Genome Sequencing Center for Infectious Disease"/>
            <person name="Wu L."/>
            <person name="Ma J."/>
        </authorList>
    </citation>
    <scope>NUCLEOTIDE SEQUENCE [LARGE SCALE GENOMIC DNA]</scope>
    <source>
        <strain evidence="15">CCUG 57508</strain>
    </source>
</reference>
<dbReference type="InterPro" id="IPR001789">
    <property type="entry name" value="Sig_transdc_resp-reg_receiver"/>
</dbReference>
<feature type="coiled-coil region" evidence="9">
    <location>
        <begin position="218"/>
        <end position="245"/>
    </location>
</feature>
<dbReference type="InterPro" id="IPR001610">
    <property type="entry name" value="PAC"/>
</dbReference>
<evidence type="ECO:0000259" key="12">
    <source>
        <dbReference type="PROSITE" id="PS50110"/>
    </source>
</evidence>